<dbReference type="AlphaFoldDB" id="A0ABC8LE36"/>
<dbReference type="Proteomes" id="UP001642260">
    <property type="component" value="Unassembled WGS sequence"/>
</dbReference>
<dbReference type="FunFam" id="3.90.950.20:FF:000003">
    <property type="entry name" value="Os01g0691500 protein"/>
    <property type="match status" value="1"/>
</dbReference>
<dbReference type="PANTHER" id="PTHR31285">
    <property type="entry name" value="NICOTINAMIDE MONONUCLEOTIDE ADENYLYLTRANSFERASE"/>
    <property type="match status" value="1"/>
</dbReference>
<dbReference type="FunFam" id="3.40.50.620:FF:000180">
    <property type="entry name" value="Cytidyltransferase isoform 1"/>
    <property type="match status" value="1"/>
</dbReference>
<evidence type="ECO:0000256" key="1">
    <source>
        <dbReference type="SAM" id="MobiDB-lite"/>
    </source>
</evidence>
<gene>
    <name evidence="3" type="ORF">ERUC_LOCUS34227</name>
</gene>
<dbReference type="EMBL" id="CAKOAT010519599">
    <property type="protein sequence ID" value="CAH8381744.1"/>
    <property type="molecule type" value="Genomic_DNA"/>
</dbReference>
<evidence type="ECO:0000259" key="2">
    <source>
        <dbReference type="Pfam" id="PF01467"/>
    </source>
</evidence>
<dbReference type="InterPro" id="IPR014729">
    <property type="entry name" value="Rossmann-like_a/b/a_fold"/>
</dbReference>
<dbReference type="Gene3D" id="3.40.50.620">
    <property type="entry name" value="HUPs"/>
    <property type="match status" value="1"/>
</dbReference>
<sequence>MGEAVIRTIVEAIHSSPTQAVVYLSGGASVALGWLMSVPGASNTLLEAVVPYSRISMIQLLGNVPKQHCSQAMANEMALLAYNRAVKLSKPGFPVIGVGFTGALATNPPKRGDHRFFLSMRASNRIWETSVTLTKNLRTREEEDKVASRVLIQAMAKACQVSGTLDSGLTESEVLDESERQFSEEQELEQVIRGELCFKIYPFSKGEAYGSDPDRKIILPGSFNPLHDGHLKLLEVAMSVSEGGYPCFELSAVNADKSSISVAEIKHRVKQFEERGKTVIVSNEPYFYKKAQLFPGSSFVIGADTAARLVDPKYYEGSNKRMLEVLGDCKKTGCKFLVGGRKVDGLFKVLEDLDIPEKIRDMFVSIPEDQFRMDISSTELRKKQGGVDKRKREIANEEVEQSSK</sequence>
<organism evidence="3 4">
    <name type="scientific">Eruca vesicaria subsp. sativa</name>
    <name type="common">Garden rocket</name>
    <name type="synonym">Eruca sativa</name>
    <dbReference type="NCBI Taxonomy" id="29727"/>
    <lineage>
        <taxon>Eukaryota</taxon>
        <taxon>Viridiplantae</taxon>
        <taxon>Streptophyta</taxon>
        <taxon>Embryophyta</taxon>
        <taxon>Tracheophyta</taxon>
        <taxon>Spermatophyta</taxon>
        <taxon>Magnoliopsida</taxon>
        <taxon>eudicotyledons</taxon>
        <taxon>Gunneridae</taxon>
        <taxon>Pentapetalae</taxon>
        <taxon>rosids</taxon>
        <taxon>malvids</taxon>
        <taxon>Brassicales</taxon>
        <taxon>Brassicaceae</taxon>
        <taxon>Brassiceae</taxon>
        <taxon>Eruca</taxon>
    </lineage>
</organism>
<dbReference type="PANTHER" id="PTHR31285:SF0">
    <property type="entry name" value="NICOTINAMIDE MONONUCLEOTIDE ADENYLYLTRANSFERASE"/>
    <property type="match status" value="1"/>
</dbReference>
<accession>A0ABC8LE36</accession>
<proteinExistence type="predicted"/>
<name>A0ABC8LE36_ERUVS</name>
<feature type="domain" description="Cytidyltransferase-like" evidence="2">
    <location>
        <begin position="218"/>
        <end position="382"/>
    </location>
</feature>
<dbReference type="InterPro" id="IPR036653">
    <property type="entry name" value="CinA-like_C"/>
</dbReference>
<evidence type="ECO:0000313" key="4">
    <source>
        <dbReference type="Proteomes" id="UP001642260"/>
    </source>
</evidence>
<dbReference type="Pfam" id="PF01467">
    <property type="entry name" value="CTP_transf_like"/>
    <property type="match status" value="1"/>
</dbReference>
<keyword evidence="4" id="KW-1185">Reference proteome</keyword>
<comment type="caution">
    <text evidence="3">The sequence shown here is derived from an EMBL/GenBank/DDBJ whole genome shotgun (WGS) entry which is preliminary data.</text>
</comment>
<feature type="region of interest" description="Disordered" evidence="1">
    <location>
        <begin position="382"/>
        <end position="404"/>
    </location>
</feature>
<dbReference type="SUPFAM" id="SSF52374">
    <property type="entry name" value="Nucleotidylyl transferase"/>
    <property type="match status" value="1"/>
</dbReference>
<reference evidence="3 4" key="1">
    <citation type="submission" date="2022-03" db="EMBL/GenBank/DDBJ databases">
        <authorList>
            <person name="Macdonald S."/>
            <person name="Ahmed S."/>
            <person name="Newling K."/>
        </authorList>
    </citation>
    <scope>NUCLEOTIDE SEQUENCE [LARGE SCALE GENOMIC DNA]</scope>
</reference>
<protein>
    <recommendedName>
        <fullName evidence="2">Cytidyltransferase-like domain-containing protein</fullName>
    </recommendedName>
</protein>
<dbReference type="Gene3D" id="3.90.950.20">
    <property type="entry name" value="CinA-like"/>
    <property type="match status" value="1"/>
</dbReference>
<evidence type="ECO:0000313" key="3">
    <source>
        <dbReference type="EMBL" id="CAH8381744.1"/>
    </source>
</evidence>
<dbReference type="InterPro" id="IPR004821">
    <property type="entry name" value="Cyt_trans-like"/>
</dbReference>